<gene>
    <name evidence="13" type="ORF">MNOR_LOCUS6767</name>
</gene>
<dbReference type="Gene3D" id="2.170.270.10">
    <property type="entry name" value="SET domain"/>
    <property type="match status" value="1"/>
</dbReference>
<sequence>MDSSFLDQINEILLSDSDEKSTFKNIFQIIGDNGNLHLISAAGKAVYTSLIISDKHEDIIEKLNCLKNNQNAQGVFKLIWNIEEVQKYFIGDMNISRKSAITAAEFRKEGNDHYQNNDFAKALERYNLSIIASPHPQTDSKDLSNEDSDLGMGYASRSGILFELKQYEKCVADINRALQYGYPKHLHFNLIERKIKCYFSLGKIKDVQECITYLEEINLNGMINTSKHDWISKLREQYDTCKITNLDSPTPQPKNYSSFESKSQLTDSELIFSYTKPNPPQLSSERHPDILGFSNILKLDHSTQKGRFVVTERDIKPGEVLAVDSAYVSCVNMDDQSCVSNFCCHCMERCVTPIPCLYCSMVAFCGEKCRELAWDKFHKAECGVLSSILTLGYPDSESFIEAYRTVVQIPFDTLKSILIKFKENDEETSRTLQGFNRNLKYDSSNYTTIYHLEGNLQARDALQLLELCGFACALTKLLIKNGKYFISEKGVSFEPSMEDIVLIGSTLLSHILSIHCNCIGINETQINVENLTFCSSKTKLVGTAVFPAISLFNHSCNPSAMVYSYGNIAVCYSVRFIPAGGEITLKYGKFFYEERDVEVRRSHLLQEYFFTCYCDACAQDWQMVHFSRKLKPKLRSPLTRLAKKQDVCILSYINLENGISSEILLESELDDIIKDDNRAAMDLRRPWYNPENILETALKTIEFFDRYVILPDITYTRAQVLLTEFLKITRPCNFFR</sequence>
<comment type="function">
    <text evidence="7">Protein-lysine N-methyltransferase. Monomethylates PRMT5, modulating its transcriptional activity. May also act as a histone methyltransferase. Plays a critical role in cardiac development. Acts as a key epigenetic regulator of gene expression during cardiac development via its dual activities as a methyltransferase and negative regulator of HDAC1.</text>
</comment>
<dbReference type="SUPFAM" id="SSF82199">
    <property type="entry name" value="SET domain"/>
    <property type="match status" value="1"/>
</dbReference>
<dbReference type="GO" id="GO:0008276">
    <property type="term" value="F:protein methyltransferase activity"/>
    <property type="evidence" value="ECO:0007669"/>
    <property type="project" value="UniProtKB-ARBA"/>
</dbReference>
<dbReference type="PROSITE" id="PS50280">
    <property type="entry name" value="SET"/>
    <property type="match status" value="1"/>
</dbReference>
<dbReference type="CDD" id="cd10536">
    <property type="entry name" value="SET_SMYD4"/>
    <property type="match status" value="1"/>
</dbReference>
<dbReference type="Gene3D" id="1.10.220.160">
    <property type="match status" value="1"/>
</dbReference>
<name>A0AAV2Q0W7_MEGNR</name>
<keyword evidence="3" id="KW-0949">S-adenosyl-L-methionine</keyword>
<keyword evidence="5 10" id="KW-0863">Zinc-finger</keyword>
<keyword evidence="14" id="KW-1185">Reference proteome</keyword>
<dbReference type="PANTHER" id="PTHR46165">
    <property type="entry name" value="SET AND MYND DOMAIN-CONTAINING PROTEIN 4"/>
    <property type="match status" value="1"/>
</dbReference>
<dbReference type="EMBL" id="CAXKWB010002851">
    <property type="protein sequence ID" value="CAL4067848.1"/>
    <property type="molecule type" value="Genomic_DNA"/>
</dbReference>
<protein>
    <recommendedName>
        <fullName evidence="8">Protein-lysine N-methyltransferase SMYD4</fullName>
    </recommendedName>
    <alternativeName>
        <fullName evidence="9">SET and MYND domain-containing protein 4</fullName>
    </alternativeName>
</protein>
<dbReference type="InterPro" id="IPR011990">
    <property type="entry name" value="TPR-like_helical_dom_sf"/>
</dbReference>
<proteinExistence type="predicted"/>
<evidence type="ECO:0000256" key="3">
    <source>
        <dbReference type="ARBA" id="ARBA00022691"/>
    </source>
</evidence>
<dbReference type="InterPro" id="IPR044421">
    <property type="entry name" value="SMYD4_SET"/>
</dbReference>
<evidence type="ECO:0000256" key="4">
    <source>
        <dbReference type="ARBA" id="ARBA00022723"/>
    </source>
</evidence>
<keyword evidence="4" id="KW-0479">Metal-binding</keyword>
<evidence type="ECO:0000259" key="12">
    <source>
        <dbReference type="PROSITE" id="PS50865"/>
    </source>
</evidence>
<evidence type="ECO:0000256" key="5">
    <source>
        <dbReference type="ARBA" id="ARBA00022771"/>
    </source>
</evidence>
<evidence type="ECO:0000256" key="7">
    <source>
        <dbReference type="ARBA" id="ARBA00093423"/>
    </source>
</evidence>
<keyword evidence="2" id="KW-0808">Transferase</keyword>
<keyword evidence="6" id="KW-0862">Zinc</keyword>
<dbReference type="Proteomes" id="UP001497623">
    <property type="component" value="Unassembled WGS sequence"/>
</dbReference>
<dbReference type="InterPro" id="IPR002893">
    <property type="entry name" value="Znf_MYND"/>
</dbReference>
<dbReference type="GO" id="GO:0005634">
    <property type="term" value="C:nucleus"/>
    <property type="evidence" value="ECO:0007669"/>
    <property type="project" value="TreeGrafter"/>
</dbReference>
<dbReference type="SUPFAM" id="SSF144232">
    <property type="entry name" value="HIT/MYND zinc finger-like"/>
    <property type="match status" value="1"/>
</dbReference>
<evidence type="ECO:0000256" key="2">
    <source>
        <dbReference type="ARBA" id="ARBA00022679"/>
    </source>
</evidence>
<dbReference type="GO" id="GO:0008757">
    <property type="term" value="F:S-adenosylmethionine-dependent methyltransferase activity"/>
    <property type="evidence" value="ECO:0007669"/>
    <property type="project" value="UniProtKB-ARBA"/>
</dbReference>
<evidence type="ECO:0000313" key="14">
    <source>
        <dbReference type="Proteomes" id="UP001497623"/>
    </source>
</evidence>
<dbReference type="InterPro" id="IPR001214">
    <property type="entry name" value="SET_dom"/>
</dbReference>
<feature type="domain" description="SET" evidence="11">
    <location>
        <begin position="280"/>
        <end position="588"/>
    </location>
</feature>
<dbReference type="PANTHER" id="PTHR46165:SF7">
    <property type="entry name" value="SET AND MYND DOMAIN-CONTAINING PROTEIN 4"/>
    <property type="match status" value="1"/>
</dbReference>
<evidence type="ECO:0000256" key="10">
    <source>
        <dbReference type="PROSITE-ProRule" id="PRU00134"/>
    </source>
</evidence>
<evidence type="ECO:0000256" key="9">
    <source>
        <dbReference type="ARBA" id="ARBA00093680"/>
    </source>
</evidence>
<dbReference type="Pfam" id="PF00856">
    <property type="entry name" value="SET"/>
    <property type="match status" value="1"/>
</dbReference>
<organism evidence="13 14">
    <name type="scientific">Meganyctiphanes norvegica</name>
    <name type="common">Northern krill</name>
    <name type="synonym">Thysanopoda norvegica</name>
    <dbReference type="NCBI Taxonomy" id="48144"/>
    <lineage>
        <taxon>Eukaryota</taxon>
        <taxon>Metazoa</taxon>
        <taxon>Ecdysozoa</taxon>
        <taxon>Arthropoda</taxon>
        <taxon>Crustacea</taxon>
        <taxon>Multicrustacea</taxon>
        <taxon>Malacostraca</taxon>
        <taxon>Eumalacostraca</taxon>
        <taxon>Eucarida</taxon>
        <taxon>Euphausiacea</taxon>
        <taxon>Euphausiidae</taxon>
        <taxon>Meganyctiphanes</taxon>
    </lineage>
</organism>
<reference evidence="13 14" key="1">
    <citation type="submission" date="2024-05" db="EMBL/GenBank/DDBJ databases">
        <authorList>
            <person name="Wallberg A."/>
        </authorList>
    </citation>
    <scope>NUCLEOTIDE SEQUENCE [LARGE SCALE GENOMIC DNA]</scope>
</reference>
<dbReference type="Gene3D" id="6.10.140.2220">
    <property type="match status" value="1"/>
</dbReference>
<dbReference type="GO" id="GO:0008170">
    <property type="term" value="F:N-methyltransferase activity"/>
    <property type="evidence" value="ECO:0007669"/>
    <property type="project" value="UniProtKB-ARBA"/>
</dbReference>
<keyword evidence="1" id="KW-0489">Methyltransferase</keyword>
<evidence type="ECO:0000313" key="13">
    <source>
        <dbReference type="EMBL" id="CAL4067848.1"/>
    </source>
</evidence>
<evidence type="ECO:0000256" key="6">
    <source>
        <dbReference type="ARBA" id="ARBA00022833"/>
    </source>
</evidence>
<dbReference type="InterPro" id="IPR052097">
    <property type="entry name" value="SET-MYND_domain_protein"/>
</dbReference>
<evidence type="ECO:0000259" key="11">
    <source>
        <dbReference type="PROSITE" id="PS50280"/>
    </source>
</evidence>
<feature type="domain" description="MYND-type" evidence="12">
    <location>
        <begin position="343"/>
        <end position="382"/>
    </location>
</feature>
<dbReference type="GO" id="GO:0042826">
    <property type="term" value="F:histone deacetylase binding"/>
    <property type="evidence" value="ECO:0007669"/>
    <property type="project" value="TreeGrafter"/>
</dbReference>
<dbReference type="GO" id="GO:0008270">
    <property type="term" value="F:zinc ion binding"/>
    <property type="evidence" value="ECO:0007669"/>
    <property type="project" value="UniProtKB-KW"/>
</dbReference>
<accession>A0AAV2Q0W7</accession>
<comment type="caution">
    <text evidence="13">The sequence shown here is derived from an EMBL/GenBank/DDBJ whole genome shotgun (WGS) entry which is preliminary data.</text>
</comment>
<dbReference type="SUPFAM" id="SSF48452">
    <property type="entry name" value="TPR-like"/>
    <property type="match status" value="1"/>
</dbReference>
<dbReference type="PROSITE" id="PS50865">
    <property type="entry name" value="ZF_MYND_2"/>
    <property type="match status" value="1"/>
</dbReference>
<dbReference type="GO" id="GO:0005737">
    <property type="term" value="C:cytoplasm"/>
    <property type="evidence" value="ECO:0007669"/>
    <property type="project" value="TreeGrafter"/>
</dbReference>
<evidence type="ECO:0000256" key="8">
    <source>
        <dbReference type="ARBA" id="ARBA00093635"/>
    </source>
</evidence>
<evidence type="ECO:0000256" key="1">
    <source>
        <dbReference type="ARBA" id="ARBA00022603"/>
    </source>
</evidence>
<dbReference type="InterPro" id="IPR046341">
    <property type="entry name" value="SET_dom_sf"/>
</dbReference>
<dbReference type="AlphaFoldDB" id="A0AAV2Q0W7"/>
<dbReference type="GO" id="GO:0032259">
    <property type="term" value="P:methylation"/>
    <property type="evidence" value="ECO:0007669"/>
    <property type="project" value="UniProtKB-KW"/>
</dbReference>
<dbReference type="Gene3D" id="1.25.40.10">
    <property type="entry name" value="Tetratricopeptide repeat domain"/>
    <property type="match status" value="1"/>
</dbReference>